<protein>
    <submittedName>
        <fullName evidence="2">MarR family winged helix-turn-helix transcriptional regulator</fullName>
    </submittedName>
</protein>
<accession>A0ABV5Y910</accession>
<dbReference type="SUPFAM" id="SSF46785">
    <property type="entry name" value="Winged helix' DNA-binding domain"/>
    <property type="match status" value="1"/>
</dbReference>
<dbReference type="InterPro" id="IPR000835">
    <property type="entry name" value="HTH_MarR-typ"/>
</dbReference>
<dbReference type="Gene3D" id="1.10.10.10">
    <property type="entry name" value="Winged helix-like DNA-binding domain superfamily/Winged helix DNA-binding domain"/>
    <property type="match status" value="1"/>
</dbReference>
<gene>
    <name evidence="2" type="ORF">ACFFNX_04820</name>
</gene>
<dbReference type="EMBL" id="JBHLZP010000020">
    <property type="protein sequence ID" value="MFB9831509.1"/>
    <property type="molecule type" value="Genomic_DNA"/>
</dbReference>
<reference evidence="2 3" key="1">
    <citation type="submission" date="2024-09" db="EMBL/GenBank/DDBJ databases">
        <authorList>
            <person name="Sun Q."/>
            <person name="Mori K."/>
        </authorList>
    </citation>
    <scope>NUCLEOTIDE SEQUENCE [LARGE SCALE GENOMIC DNA]</scope>
    <source>
        <strain evidence="2 3">TBRC 0563</strain>
    </source>
</reference>
<evidence type="ECO:0000313" key="2">
    <source>
        <dbReference type="EMBL" id="MFB9831509.1"/>
    </source>
</evidence>
<comment type="caution">
    <text evidence="2">The sequence shown here is derived from an EMBL/GenBank/DDBJ whole genome shotgun (WGS) entry which is preliminary data.</text>
</comment>
<dbReference type="Pfam" id="PF12802">
    <property type="entry name" value="MarR_2"/>
    <property type="match status" value="1"/>
</dbReference>
<dbReference type="InterPro" id="IPR036388">
    <property type="entry name" value="WH-like_DNA-bd_sf"/>
</dbReference>
<organism evidence="2 3">
    <name type="scientific">Actinoallomurus acaciae</name>
    <dbReference type="NCBI Taxonomy" id="502577"/>
    <lineage>
        <taxon>Bacteria</taxon>
        <taxon>Bacillati</taxon>
        <taxon>Actinomycetota</taxon>
        <taxon>Actinomycetes</taxon>
        <taxon>Streptosporangiales</taxon>
        <taxon>Thermomonosporaceae</taxon>
        <taxon>Actinoallomurus</taxon>
    </lineage>
</organism>
<keyword evidence="3" id="KW-1185">Reference proteome</keyword>
<dbReference type="PANTHER" id="PTHR33164">
    <property type="entry name" value="TRANSCRIPTIONAL REGULATOR, MARR FAMILY"/>
    <property type="match status" value="1"/>
</dbReference>
<dbReference type="PANTHER" id="PTHR33164:SF43">
    <property type="entry name" value="HTH-TYPE TRANSCRIPTIONAL REPRESSOR YETL"/>
    <property type="match status" value="1"/>
</dbReference>
<sequence>MNRRALNEDLGYVLKQAQMALHAAMDGVLRPCGLTVSQYSCLELLHRVPEQTNAQLARGVFVTAQSMNDVLRGLQRRGLVERSAVAASGRSRPAHLTARGRQAVLEARQALEPVQLVMEAITQAPEHSQLLNSLRAIVIAFEGDVPATEKTTPTTDGDS</sequence>
<evidence type="ECO:0000259" key="1">
    <source>
        <dbReference type="PROSITE" id="PS50995"/>
    </source>
</evidence>
<dbReference type="SMART" id="SM00347">
    <property type="entry name" value="HTH_MARR"/>
    <property type="match status" value="1"/>
</dbReference>
<dbReference type="InterPro" id="IPR039422">
    <property type="entry name" value="MarR/SlyA-like"/>
</dbReference>
<name>A0ABV5Y910_9ACTN</name>
<dbReference type="InterPro" id="IPR036390">
    <property type="entry name" value="WH_DNA-bd_sf"/>
</dbReference>
<dbReference type="Proteomes" id="UP001589627">
    <property type="component" value="Unassembled WGS sequence"/>
</dbReference>
<proteinExistence type="predicted"/>
<feature type="domain" description="HTH marR-type" evidence="1">
    <location>
        <begin position="7"/>
        <end position="139"/>
    </location>
</feature>
<evidence type="ECO:0000313" key="3">
    <source>
        <dbReference type="Proteomes" id="UP001589627"/>
    </source>
</evidence>
<dbReference type="PROSITE" id="PS50995">
    <property type="entry name" value="HTH_MARR_2"/>
    <property type="match status" value="1"/>
</dbReference>